<keyword evidence="3" id="KW-1185">Reference proteome</keyword>
<proteinExistence type="predicted"/>
<dbReference type="Gene3D" id="2.60.20.10">
    <property type="entry name" value="Crystallins"/>
    <property type="match status" value="1"/>
</dbReference>
<dbReference type="EMBL" id="JABBXF010000030">
    <property type="protein sequence ID" value="NVK78973.1"/>
    <property type="molecule type" value="Genomic_DNA"/>
</dbReference>
<evidence type="ECO:0000313" key="3">
    <source>
        <dbReference type="Proteomes" id="UP000587462"/>
    </source>
</evidence>
<evidence type="ECO:0000256" key="1">
    <source>
        <dbReference type="SAM" id="MobiDB-lite"/>
    </source>
</evidence>
<name>A0A7Y7B4R2_STRMO</name>
<dbReference type="Proteomes" id="UP000587462">
    <property type="component" value="Unassembled WGS sequence"/>
</dbReference>
<sequence>MSDDRRLINSHGREACPKGSYALYANVDFNGAGNARIVLADQQIDSLNGYHSSADITSSVVNNTDHVLELFIDADQRGRPVTVAPGQALTNMPQGFNDTVSSTRLRPATTDTGNGKSTSNKAGGVRDAAYTATGATVDRGKSAASPKTRSEWSHWTGVNGPCPAGRSRPTPHSPGYGRRSSTASPI</sequence>
<comment type="caution">
    <text evidence="2">The sequence shown here is derived from an EMBL/GenBank/DDBJ whole genome shotgun (WGS) entry which is preliminary data.</text>
</comment>
<gene>
    <name evidence="2" type="ORF">HG542_15015</name>
</gene>
<dbReference type="RefSeq" id="WP_171081572.1">
    <property type="nucleotide sequence ID" value="NZ_BNBU01000006.1"/>
</dbReference>
<organism evidence="2 3">
    <name type="scientific">Streptomyces morookaense</name>
    <name type="common">Streptoverticillium morookaense</name>
    <dbReference type="NCBI Taxonomy" id="1970"/>
    <lineage>
        <taxon>Bacteria</taxon>
        <taxon>Bacillati</taxon>
        <taxon>Actinomycetota</taxon>
        <taxon>Actinomycetes</taxon>
        <taxon>Kitasatosporales</taxon>
        <taxon>Streptomycetaceae</taxon>
        <taxon>Streptomyces</taxon>
    </lineage>
</organism>
<feature type="region of interest" description="Disordered" evidence="1">
    <location>
        <begin position="87"/>
        <end position="186"/>
    </location>
</feature>
<reference evidence="2 3" key="1">
    <citation type="submission" date="2020-04" db="EMBL/GenBank/DDBJ databases">
        <title>Draft Genome Sequence of Streptomyces morookaense DSM 40503, an 8-azaguanine-producing strain.</title>
        <authorList>
            <person name="Qi J."/>
            <person name="Gao J.-M."/>
        </authorList>
    </citation>
    <scope>NUCLEOTIDE SEQUENCE [LARGE SCALE GENOMIC DNA]</scope>
    <source>
        <strain evidence="2 3">DSM 40503</strain>
    </source>
</reference>
<feature type="compositionally biased region" description="Polar residues" evidence="1">
    <location>
        <begin position="88"/>
        <end position="121"/>
    </location>
</feature>
<accession>A0A7Y7B4R2</accession>
<dbReference type="AlphaFoldDB" id="A0A7Y7B4R2"/>
<protein>
    <submittedName>
        <fullName evidence="2">Uncharacterized protein</fullName>
    </submittedName>
</protein>
<evidence type="ECO:0000313" key="2">
    <source>
        <dbReference type="EMBL" id="NVK78973.1"/>
    </source>
</evidence>